<dbReference type="Pfam" id="PF00370">
    <property type="entry name" value="FGGY_N"/>
    <property type="match status" value="1"/>
</dbReference>
<keyword evidence="7 9" id="KW-0067">ATP-binding</keyword>
<evidence type="ECO:0000313" key="14">
    <source>
        <dbReference type="Proteomes" id="UP000184420"/>
    </source>
</evidence>
<feature type="binding site" evidence="9">
    <location>
        <position position="50"/>
    </location>
    <ligand>
        <name>sn-glycerol 3-phosphate</name>
        <dbReference type="ChEBI" id="CHEBI:57597"/>
    </ligand>
</feature>
<feature type="binding site" evidence="9">
    <location>
        <position position="447"/>
    </location>
    <ligand>
        <name>ADP</name>
        <dbReference type="ChEBI" id="CHEBI:456216"/>
    </ligand>
</feature>
<keyword evidence="6 9" id="KW-0319">Glycerol metabolism</keyword>
<dbReference type="FunFam" id="3.30.420.40:FF:000007">
    <property type="entry name" value="Glycerol kinase"/>
    <property type="match status" value="1"/>
</dbReference>
<dbReference type="CDD" id="cd07786">
    <property type="entry name" value="FGGY_EcGK_like"/>
    <property type="match status" value="1"/>
</dbReference>
<feature type="binding site" evidence="9">
    <location>
        <position position="121"/>
    </location>
    <ligand>
        <name>glycerol</name>
        <dbReference type="ChEBI" id="CHEBI:17754"/>
    </ligand>
</feature>
<dbReference type="GO" id="GO:0019563">
    <property type="term" value="P:glycerol catabolic process"/>
    <property type="evidence" value="ECO:0007669"/>
    <property type="project" value="UniProtKB-UniRule"/>
</dbReference>
<feature type="binding site" evidence="9">
    <location>
        <position position="52"/>
    </location>
    <ligand>
        <name>ATP</name>
        <dbReference type="ChEBI" id="CHEBI:30616"/>
    </ligand>
</feature>
<comment type="similarity">
    <text evidence="2 9 10">Belongs to the FGGY kinase family.</text>
</comment>
<feature type="binding site" evidence="9">
    <location>
        <position position="121"/>
    </location>
    <ligand>
        <name>sn-glycerol 3-phosphate</name>
        <dbReference type="ChEBI" id="CHEBI:57597"/>
    </ligand>
</feature>
<feature type="binding site" evidence="9">
    <location>
        <position position="120"/>
    </location>
    <ligand>
        <name>glycerol</name>
        <dbReference type="ChEBI" id="CHEBI:17754"/>
    </ligand>
</feature>
<dbReference type="PANTHER" id="PTHR10196:SF69">
    <property type="entry name" value="GLYCEROL KINASE"/>
    <property type="match status" value="1"/>
</dbReference>
<feature type="binding site" evidence="9">
    <location>
        <position position="172"/>
    </location>
    <ligand>
        <name>glycerol</name>
        <dbReference type="ChEBI" id="CHEBI:17754"/>
    </ligand>
</feature>
<evidence type="ECO:0000259" key="11">
    <source>
        <dbReference type="Pfam" id="PF00370"/>
    </source>
</evidence>
<feature type="domain" description="Carbohydrate kinase FGGY N-terminal" evidence="11">
    <location>
        <begin position="42"/>
        <end position="288"/>
    </location>
</feature>
<keyword evidence="5 9" id="KW-0418">Kinase</keyword>
<organism evidence="13 14">
    <name type="scientific">Chitinophaga jiangningensis</name>
    <dbReference type="NCBI Taxonomy" id="1419482"/>
    <lineage>
        <taxon>Bacteria</taxon>
        <taxon>Pseudomonadati</taxon>
        <taxon>Bacteroidota</taxon>
        <taxon>Chitinophagia</taxon>
        <taxon>Chitinophagales</taxon>
        <taxon>Chitinophagaceae</taxon>
        <taxon>Chitinophaga</taxon>
    </lineage>
</organism>
<dbReference type="EC" id="2.7.1.30" evidence="9"/>
<feature type="binding site" evidence="9">
    <location>
        <position position="50"/>
    </location>
    <ligand>
        <name>ATP</name>
        <dbReference type="ChEBI" id="CHEBI:30616"/>
    </ligand>
</feature>
<feature type="binding site" evidence="9">
    <location>
        <position position="51"/>
    </location>
    <ligand>
        <name>ATP</name>
        <dbReference type="ChEBI" id="CHEBI:30616"/>
    </ligand>
</feature>
<dbReference type="GO" id="GO:0005829">
    <property type="term" value="C:cytosol"/>
    <property type="evidence" value="ECO:0007669"/>
    <property type="project" value="UniProtKB-ARBA"/>
</dbReference>
<feature type="binding site" evidence="9">
    <location>
        <position position="447"/>
    </location>
    <ligand>
        <name>ATP</name>
        <dbReference type="ChEBI" id="CHEBI:30616"/>
    </ligand>
</feature>
<feature type="binding site" evidence="9">
    <location>
        <position position="303"/>
    </location>
    <ligand>
        <name>ATP</name>
        <dbReference type="ChEBI" id="CHEBI:30616"/>
    </ligand>
</feature>
<keyword evidence="4 9" id="KW-0547">Nucleotide-binding</keyword>
<feature type="binding site" evidence="9">
    <location>
        <position position="282"/>
    </location>
    <ligand>
        <name>glycerol</name>
        <dbReference type="ChEBI" id="CHEBI:17754"/>
    </ligand>
</feature>
<dbReference type="PROSITE" id="PS00445">
    <property type="entry name" value="FGGY_KINASES_2"/>
    <property type="match status" value="1"/>
</dbReference>
<dbReference type="NCBIfam" id="NF000756">
    <property type="entry name" value="PRK00047.1"/>
    <property type="match status" value="1"/>
</dbReference>
<evidence type="ECO:0000256" key="4">
    <source>
        <dbReference type="ARBA" id="ARBA00022741"/>
    </source>
</evidence>
<evidence type="ECO:0000256" key="2">
    <source>
        <dbReference type="ARBA" id="ARBA00009156"/>
    </source>
</evidence>
<dbReference type="InterPro" id="IPR043129">
    <property type="entry name" value="ATPase_NBD"/>
</dbReference>
<evidence type="ECO:0000256" key="8">
    <source>
        <dbReference type="ARBA" id="ARBA00052101"/>
    </source>
</evidence>
<dbReference type="SUPFAM" id="SSF53067">
    <property type="entry name" value="Actin-like ATPase domain"/>
    <property type="match status" value="2"/>
</dbReference>
<dbReference type="FunFam" id="3.30.420.40:FF:000008">
    <property type="entry name" value="Glycerol kinase"/>
    <property type="match status" value="1"/>
</dbReference>
<dbReference type="InterPro" id="IPR000577">
    <property type="entry name" value="Carb_kinase_FGGY"/>
</dbReference>
<dbReference type="GO" id="GO:0004370">
    <property type="term" value="F:glycerol kinase activity"/>
    <property type="evidence" value="ECO:0007669"/>
    <property type="project" value="UniProtKB-UniRule"/>
</dbReference>
<feature type="binding site" evidence="9">
    <location>
        <position position="50"/>
    </location>
    <ligand>
        <name>ADP</name>
        <dbReference type="ChEBI" id="CHEBI:456216"/>
    </ligand>
</feature>
<feature type="binding site" evidence="9">
    <location>
        <position position="172"/>
    </location>
    <ligand>
        <name>sn-glycerol 3-phosphate</name>
        <dbReference type="ChEBI" id="CHEBI:57597"/>
    </ligand>
</feature>
<reference evidence="13 14" key="1">
    <citation type="submission" date="2016-11" db="EMBL/GenBank/DDBJ databases">
        <authorList>
            <person name="Jaros S."/>
            <person name="Januszkiewicz K."/>
            <person name="Wedrychowicz H."/>
        </authorList>
    </citation>
    <scope>NUCLEOTIDE SEQUENCE [LARGE SCALE GENOMIC DNA]</scope>
    <source>
        <strain evidence="13 14">DSM 27406</strain>
    </source>
</reference>
<evidence type="ECO:0000256" key="10">
    <source>
        <dbReference type="RuleBase" id="RU003733"/>
    </source>
</evidence>
<evidence type="ECO:0000256" key="7">
    <source>
        <dbReference type="ARBA" id="ARBA00022840"/>
    </source>
</evidence>
<sequence>MPGSPAPATLESQARNQACGLVPRLVKKQILHFCVVAIMAKYILALDQGTTSSRAIVFDKQGAIVAVAQKEFKQIFPQAGWVEHDPMEIWTTQAGVAGEVLLRANTSGEEIAAIGITNQRETTIVWDRKTGKPVHNAIVWQDRRTADYCNQLKKDGKEPYIREKTGLILDAYFSATKIKWILDNVPEARTKAENGELAFGTVDTWIVWNYTRGKLHITDPSNASRTMLFNIHDMQWDQELLKFFDIPASMMPEVRESSEVYGNTAPTLTPFSIPIAGIAGDQQAALFGQLCTQQGMIKNTYGTGCFMVLNTGNEPVPSKNNLLTTVAWKINGKTSYALEGSIFIGGAVVQWLRDGLGIIRHSADVEKLAATVPNSDGVYLVPAFAGLGAPYWNQYARGTMVGLTRGSTAAHVARAALDAIAYQTRDVLNAMEADTGMSISELRVDGGATSNNMLMQFQADILNATVVRPNITETTALGAAYLAGLAVGFWDSVETLAQQWKINASFKPNMEENVRHELCHNWERAVRAAQAWTE</sequence>
<comment type="function">
    <text evidence="9">Key enzyme in the regulation of glycerol uptake and metabolism. Catalyzes the phosphorylation of glycerol to yield sn-glycerol 3-phosphate.</text>
</comment>
<dbReference type="Proteomes" id="UP000184420">
    <property type="component" value="Unassembled WGS sequence"/>
</dbReference>
<evidence type="ECO:0000256" key="5">
    <source>
        <dbReference type="ARBA" id="ARBA00022777"/>
    </source>
</evidence>
<dbReference type="NCBIfam" id="TIGR01311">
    <property type="entry name" value="glycerol_kin"/>
    <property type="match status" value="1"/>
</dbReference>
<comment type="catalytic activity">
    <reaction evidence="8 9">
        <text>glycerol + ATP = sn-glycerol 3-phosphate + ADP + H(+)</text>
        <dbReference type="Rhea" id="RHEA:21644"/>
        <dbReference type="ChEBI" id="CHEBI:15378"/>
        <dbReference type="ChEBI" id="CHEBI:17754"/>
        <dbReference type="ChEBI" id="CHEBI:30616"/>
        <dbReference type="ChEBI" id="CHEBI:57597"/>
        <dbReference type="ChEBI" id="CHEBI:456216"/>
        <dbReference type="EC" id="2.7.1.30"/>
    </reaction>
</comment>
<dbReference type="InterPro" id="IPR018485">
    <property type="entry name" value="FGGY_C"/>
</dbReference>
<feature type="binding site" evidence="9">
    <location>
        <position position="346"/>
    </location>
    <ligand>
        <name>ATP</name>
        <dbReference type="ChEBI" id="CHEBI:30616"/>
    </ligand>
</feature>
<evidence type="ECO:0000259" key="12">
    <source>
        <dbReference type="Pfam" id="PF02782"/>
    </source>
</evidence>
<dbReference type="PANTHER" id="PTHR10196">
    <property type="entry name" value="SUGAR KINASE"/>
    <property type="match status" value="1"/>
</dbReference>
<dbReference type="PROSITE" id="PS00933">
    <property type="entry name" value="FGGY_KINASES_1"/>
    <property type="match status" value="1"/>
</dbReference>
<feature type="domain" description="Carbohydrate kinase FGGY C-terminal" evidence="12">
    <location>
        <begin position="299"/>
        <end position="486"/>
    </location>
</feature>
<dbReference type="PIRSF" id="PIRSF000538">
    <property type="entry name" value="GlpK"/>
    <property type="match status" value="1"/>
</dbReference>
<dbReference type="STRING" id="1419482.SAMN05444266_106266"/>
<dbReference type="Gene3D" id="3.30.420.40">
    <property type="match status" value="2"/>
</dbReference>
<evidence type="ECO:0000256" key="6">
    <source>
        <dbReference type="ARBA" id="ARBA00022798"/>
    </source>
</evidence>
<evidence type="ECO:0000256" key="1">
    <source>
        <dbReference type="ARBA" id="ARBA00005190"/>
    </source>
</evidence>
<feature type="binding site" evidence="9">
    <location>
        <position position="120"/>
    </location>
    <ligand>
        <name>sn-glycerol 3-phosphate</name>
        <dbReference type="ChEBI" id="CHEBI:57597"/>
    </ligand>
</feature>
<dbReference type="GO" id="GO:0006072">
    <property type="term" value="P:glycerol-3-phosphate metabolic process"/>
    <property type="evidence" value="ECO:0007669"/>
    <property type="project" value="InterPro"/>
</dbReference>
<feature type="binding site" evidence="9">
    <location>
        <position position="281"/>
    </location>
    <ligand>
        <name>sn-glycerol 3-phosphate</name>
        <dbReference type="ChEBI" id="CHEBI:57597"/>
    </ligand>
</feature>
<feature type="binding site" evidence="9">
    <location>
        <position position="281"/>
    </location>
    <ligand>
        <name>glycerol</name>
        <dbReference type="ChEBI" id="CHEBI:17754"/>
    </ligand>
</feature>
<protein>
    <recommendedName>
        <fullName evidence="9">Glycerol kinase</fullName>
        <ecNumber evidence="9">2.7.1.30</ecNumber>
    </recommendedName>
    <alternativeName>
        <fullName evidence="9">ATP:glycerol 3-phosphotransferase</fullName>
    </alternativeName>
    <alternativeName>
        <fullName evidence="9">Glycerokinase</fullName>
        <shortName evidence="9">GK</shortName>
    </alternativeName>
</protein>
<feature type="binding site" evidence="9">
    <location>
        <position position="346"/>
    </location>
    <ligand>
        <name>ADP</name>
        <dbReference type="ChEBI" id="CHEBI:456216"/>
    </ligand>
</feature>
<feature type="binding site" evidence="9">
    <location>
        <position position="451"/>
    </location>
    <ligand>
        <name>ADP</name>
        <dbReference type="ChEBI" id="CHEBI:456216"/>
    </ligand>
</feature>
<dbReference type="InterPro" id="IPR005999">
    <property type="entry name" value="Glycerol_kin"/>
</dbReference>
<feature type="binding site" evidence="9">
    <location>
        <position position="350"/>
    </location>
    <ligand>
        <name>ATP</name>
        <dbReference type="ChEBI" id="CHEBI:30616"/>
    </ligand>
</feature>
<proteinExistence type="inferred from homology"/>
<feature type="binding site" evidence="9">
    <location>
        <position position="303"/>
    </location>
    <ligand>
        <name>ADP</name>
        <dbReference type="ChEBI" id="CHEBI:456216"/>
    </ligand>
</feature>
<keyword evidence="3 9" id="KW-0808">Transferase</keyword>
<dbReference type="AlphaFoldDB" id="A0A1M7FTB7"/>
<dbReference type="UniPathway" id="UPA00618">
    <property type="reaction ID" value="UER00672"/>
</dbReference>
<dbReference type="Pfam" id="PF02782">
    <property type="entry name" value="FGGY_C"/>
    <property type="match status" value="1"/>
</dbReference>
<accession>A0A1M7FTB7</accession>
<gene>
    <name evidence="9" type="primary">glpK</name>
    <name evidence="13" type="ORF">SAMN05444266_106266</name>
</gene>
<evidence type="ECO:0000313" key="13">
    <source>
        <dbReference type="EMBL" id="SHM07236.1"/>
    </source>
</evidence>
<dbReference type="EMBL" id="FRBL01000006">
    <property type="protein sequence ID" value="SHM07236.1"/>
    <property type="molecule type" value="Genomic_DNA"/>
</dbReference>
<dbReference type="InterPro" id="IPR018484">
    <property type="entry name" value="FGGY_N"/>
</dbReference>
<dbReference type="GO" id="GO:0005524">
    <property type="term" value="F:ATP binding"/>
    <property type="evidence" value="ECO:0007669"/>
    <property type="project" value="UniProtKB-UniRule"/>
</dbReference>
<keyword evidence="14" id="KW-1185">Reference proteome</keyword>
<comment type="activity regulation">
    <text evidence="9">Inhibited by fructose 1,6-bisphosphate (FBP).</text>
</comment>
<dbReference type="HAMAP" id="MF_00186">
    <property type="entry name" value="Glycerol_kin"/>
    <property type="match status" value="1"/>
</dbReference>
<feature type="binding site" evidence="9">
    <location>
        <position position="54"/>
    </location>
    <ligand>
        <name>ADP</name>
        <dbReference type="ChEBI" id="CHEBI:456216"/>
    </ligand>
</feature>
<evidence type="ECO:0000256" key="3">
    <source>
        <dbReference type="ARBA" id="ARBA00022679"/>
    </source>
</evidence>
<evidence type="ECO:0000256" key="9">
    <source>
        <dbReference type="HAMAP-Rule" id="MF_00186"/>
    </source>
</evidence>
<name>A0A1M7FTB7_9BACT</name>
<dbReference type="InterPro" id="IPR018483">
    <property type="entry name" value="Carb_kinase_FGGY_CS"/>
</dbReference>
<comment type="pathway">
    <text evidence="1 9">Polyol metabolism; glycerol degradation via glycerol kinase pathway; sn-glycerol 3-phosphate from glycerol: step 1/1.</text>
</comment>